<comment type="subcellular location">
    <subcellularLocation>
        <location evidence="1 7 8">Cytoplasm</location>
    </subcellularLocation>
</comment>
<dbReference type="GO" id="GO:0051301">
    <property type="term" value="P:cell division"/>
    <property type="evidence" value="ECO:0007669"/>
    <property type="project" value="UniProtKB-KW"/>
</dbReference>
<dbReference type="Gene3D" id="3.40.50.720">
    <property type="entry name" value="NAD(P)-binding Rossmann-like Domain"/>
    <property type="match status" value="1"/>
</dbReference>
<evidence type="ECO:0000256" key="7">
    <source>
        <dbReference type="HAMAP-Rule" id="MF_00639"/>
    </source>
</evidence>
<keyword evidence="7 8" id="KW-0961">Cell wall biogenesis/degradation</keyword>
<dbReference type="GO" id="GO:0009252">
    <property type="term" value="P:peptidoglycan biosynthetic process"/>
    <property type="evidence" value="ECO:0007669"/>
    <property type="project" value="UniProtKB-UniRule"/>
</dbReference>
<accession>A0A1G2KPD3</accession>
<proteinExistence type="inferred from homology"/>
<dbReference type="AlphaFoldDB" id="A0A1G2KPD3"/>
<feature type="domain" description="Mur ligase C-terminal" evidence="9">
    <location>
        <begin position="304"/>
        <end position="425"/>
    </location>
</feature>
<name>A0A1G2KPD3_9BACT</name>
<protein>
    <recommendedName>
        <fullName evidence="7 8">UDP-N-acetylmuramoylalanine--D-glutamate ligase</fullName>
        <ecNumber evidence="7 8">6.3.2.9</ecNumber>
    </recommendedName>
    <alternativeName>
        <fullName evidence="7">D-glutamic acid-adding enzyme</fullName>
    </alternativeName>
    <alternativeName>
        <fullName evidence="7">UDP-N-acetylmuramoyl-L-alanyl-D-glutamate synthetase</fullName>
    </alternativeName>
</protein>
<keyword evidence="7 8" id="KW-0133">Cell shape</keyword>
<dbReference type="EC" id="6.3.2.9" evidence="7 8"/>
<dbReference type="PANTHER" id="PTHR43692">
    <property type="entry name" value="UDP-N-ACETYLMURAMOYLALANINE--D-GLUTAMATE LIGASE"/>
    <property type="match status" value="1"/>
</dbReference>
<dbReference type="InterPro" id="IPR036565">
    <property type="entry name" value="Mur-like_cat_sf"/>
</dbReference>
<dbReference type="GO" id="GO:0008360">
    <property type="term" value="P:regulation of cell shape"/>
    <property type="evidence" value="ECO:0007669"/>
    <property type="project" value="UniProtKB-KW"/>
</dbReference>
<dbReference type="SUPFAM" id="SSF53623">
    <property type="entry name" value="MurD-like peptide ligases, catalytic domain"/>
    <property type="match status" value="1"/>
</dbReference>
<keyword evidence="4 7" id="KW-0436">Ligase</keyword>
<dbReference type="Pfam" id="PF21799">
    <property type="entry name" value="MurD-like_N"/>
    <property type="match status" value="1"/>
</dbReference>
<keyword evidence="7 8" id="KW-0573">Peptidoglycan synthesis</keyword>
<dbReference type="SUPFAM" id="SSF53244">
    <property type="entry name" value="MurD-like peptide ligases, peptide-binding domain"/>
    <property type="match status" value="1"/>
</dbReference>
<dbReference type="InterPro" id="IPR013221">
    <property type="entry name" value="Mur_ligase_cen"/>
</dbReference>
<dbReference type="HAMAP" id="MF_00639">
    <property type="entry name" value="MurD"/>
    <property type="match status" value="1"/>
</dbReference>
<comment type="caution">
    <text evidence="11">The sequence shown here is derived from an EMBL/GenBank/DDBJ whole genome shotgun (WGS) entry which is preliminary data.</text>
</comment>
<feature type="binding site" evidence="7">
    <location>
        <begin position="122"/>
        <end position="128"/>
    </location>
    <ligand>
        <name>ATP</name>
        <dbReference type="ChEBI" id="CHEBI:30616"/>
    </ligand>
</feature>
<evidence type="ECO:0000256" key="4">
    <source>
        <dbReference type="ARBA" id="ARBA00022598"/>
    </source>
</evidence>
<feature type="domain" description="Mur ligase central" evidence="10">
    <location>
        <begin position="120"/>
        <end position="252"/>
    </location>
</feature>
<evidence type="ECO:0000259" key="10">
    <source>
        <dbReference type="Pfam" id="PF08245"/>
    </source>
</evidence>
<evidence type="ECO:0000256" key="3">
    <source>
        <dbReference type="ARBA" id="ARBA00022490"/>
    </source>
</evidence>
<evidence type="ECO:0000256" key="6">
    <source>
        <dbReference type="ARBA" id="ARBA00022840"/>
    </source>
</evidence>
<dbReference type="Proteomes" id="UP000178710">
    <property type="component" value="Unassembled WGS sequence"/>
</dbReference>
<keyword evidence="6 7" id="KW-0067">ATP-binding</keyword>
<dbReference type="Gene3D" id="3.90.190.20">
    <property type="entry name" value="Mur ligase, C-terminal domain"/>
    <property type="match status" value="1"/>
</dbReference>
<evidence type="ECO:0000313" key="11">
    <source>
        <dbReference type="EMBL" id="OHA01114.1"/>
    </source>
</evidence>
<dbReference type="EMBL" id="MHQK01000035">
    <property type="protein sequence ID" value="OHA01114.1"/>
    <property type="molecule type" value="Genomic_DNA"/>
</dbReference>
<evidence type="ECO:0000256" key="8">
    <source>
        <dbReference type="RuleBase" id="RU003664"/>
    </source>
</evidence>
<dbReference type="GO" id="GO:0008764">
    <property type="term" value="F:UDP-N-acetylmuramoylalanine-D-glutamate ligase activity"/>
    <property type="evidence" value="ECO:0007669"/>
    <property type="project" value="UniProtKB-UniRule"/>
</dbReference>
<keyword evidence="3 7" id="KW-0963">Cytoplasm</keyword>
<evidence type="ECO:0000256" key="5">
    <source>
        <dbReference type="ARBA" id="ARBA00022741"/>
    </source>
</evidence>
<dbReference type="Gene3D" id="3.40.1190.10">
    <property type="entry name" value="Mur-like, catalytic domain"/>
    <property type="match status" value="1"/>
</dbReference>
<dbReference type="GO" id="GO:0005737">
    <property type="term" value="C:cytoplasm"/>
    <property type="evidence" value="ECO:0007669"/>
    <property type="project" value="UniProtKB-SubCell"/>
</dbReference>
<reference evidence="11 12" key="1">
    <citation type="journal article" date="2016" name="Nat. Commun.">
        <title>Thousands of microbial genomes shed light on interconnected biogeochemical processes in an aquifer system.</title>
        <authorList>
            <person name="Anantharaman K."/>
            <person name="Brown C.T."/>
            <person name="Hug L.A."/>
            <person name="Sharon I."/>
            <person name="Castelle C.J."/>
            <person name="Probst A.J."/>
            <person name="Thomas B.C."/>
            <person name="Singh A."/>
            <person name="Wilkins M.J."/>
            <person name="Karaoz U."/>
            <person name="Brodie E.L."/>
            <person name="Williams K.H."/>
            <person name="Hubbard S.S."/>
            <person name="Banfield J.F."/>
        </authorList>
    </citation>
    <scope>NUCLEOTIDE SEQUENCE [LARGE SCALE GENOMIC DNA]</scope>
</reference>
<dbReference type="Pfam" id="PF02875">
    <property type="entry name" value="Mur_ligase_C"/>
    <property type="match status" value="1"/>
</dbReference>
<dbReference type="SUPFAM" id="SSF51984">
    <property type="entry name" value="MurCD N-terminal domain"/>
    <property type="match status" value="1"/>
</dbReference>
<sequence length="451" mass="50118">MQPRTFRNQRVTVMGLGLHGGGLGTVRFLLREGAKEILVTDLRTKKVLQPTISQLPRSKRIRYILGKHRLQDFTYKDAIIKNPSVRPDSPYLANARLHKIPVVNDVGIFFIACPAPIIGITGTRAKSTTAHLIAEFLKRGAKRSGKRVWFGGNIRRSVLEMLPRIRSGDYVILELSSFQLMDMQSLKKSPEISVLTNILNDHLNWHKNAAEYALAKSYIFRFQKSSDHLFIPAGDRVLAKLTEGAASQIHHVILPQKYRNRVVKNIGSHYISAVGLAIAVARHLGIPQSAIDKTLSSFHGLPSRGEKILTLRGVDFVNDTTATIPDASIAALRRFGRVAKKRGGRVIMIAGGSDKHLNFHHFALEAEHFAKAIILLPGTATDKMKKELKQVKFPRAAIQLLPSMADAVRTAYERSRSGDIVLLSPGAASFGLFNNEFHRGAEFIKSIKKLK</sequence>
<comment type="similarity">
    <text evidence="7">Belongs to the MurCDEF family.</text>
</comment>
<comment type="pathway">
    <text evidence="2 7 8">Cell wall biogenesis; peptidoglycan biosynthesis.</text>
</comment>
<gene>
    <name evidence="7" type="primary">murD</name>
    <name evidence="11" type="ORF">A3C12_02445</name>
</gene>
<evidence type="ECO:0000259" key="9">
    <source>
        <dbReference type="Pfam" id="PF02875"/>
    </source>
</evidence>
<dbReference type="PANTHER" id="PTHR43692:SF1">
    <property type="entry name" value="UDP-N-ACETYLMURAMOYLALANINE--D-GLUTAMATE LIGASE"/>
    <property type="match status" value="1"/>
</dbReference>
<dbReference type="InterPro" id="IPR005762">
    <property type="entry name" value="MurD"/>
</dbReference>
<dbReference type="GO" id="GO:0005524">
    <property type="term" value="F:ATP binding"/>
    <property type="evidence" value="ECO:0007669"/>
    <property type="project" value="UniProtKB-UniRule"/>
</dbReference>
<keyword evidence="7 8" id="KW-0132">Cell division</keyword>
<evidence type="ECO:0000256" key="2">
    <source>
        <dbReference type="ARBA" id="ARBA00004752"/>
    </source>
</evidence>
<dbReference type="NCBIfam" id="TIGR01087">
    <property type="entry name" value="murD"/>
    <property type="match status" value="1"/>
</dbReference>
<dbReference type="Pfam" id="PF08245">
    <property type="entry name" value="Mur_ligase_M"/>
    <property type="match status" value="1"/>
</dbReference>
<dbReference type="GO" id="GO:0071555">
    <property type="term" value="P:cell wall organization"/>
    <property type="evidence" value="ECO:0007669"/>
    <property type="project" value="UniProtKB-KW"/>
</dbReference>
<comment type="function">
    <text evidence="7 8">Cell wall formation. Catalyzes the addition of glutamate to the nucleotide precursor UDP-N-acetylmuramoyl-L-alanine (UMA).</text>
</comment>
<evidence type="ECO:0000256" key="1">
    <source>
        <dbReference type="ARBA" id="ARBA00004496"/>
    </source>
</evidence>
<dbReference type="InterPro" id="IPR036615">
    <property type="entry name" value="Mur_ligase_C_dom_sf"/>
</dbReference>
<keyword evidence="7 8" id="KW-0131">Cell cycle</keyword>
<dbReference type="InterPro" id="IPR004101">
    <property type="entry name" value="Mur_ligase_C"/>
</dbReference>
<dbReference type="UniPathway" id="UPA00219"/>
<keyword evidence="5 7" id="KW-0547">Nucleotide-binding</keyword>
<organism evidence="11 12">
    <name type="scientific">Candidatus Sungbacteria bacterium RIFCSPHIGHO2_02_FULL_49_20</name>
    <dbReference type="NCBI Taxonomy" id="1802272"/>
    <lineage>
        <taxon>Bacteria</taxon>
        <taxon>Candidatus Sungiibacteriota</taxon>
    </lineage>
</organism>
<evidence type="ECO:0000313" key="12">
    <source>
        <dbReference type="Proteomes" id="UP000178710"/>
    </source>
</evidence>
<comment type="catalytic activity">
    <reaction evidence="7 8">
        <text>UDP-N-acetyl-alpha-D-muramoyl-L-alanine + D-glutamate + ATP = UDP-N-acetyl-alpha-D-muramoyl-L-alanyl-D-glutamate + ADP + phosphate + H(+)</text>
        <dbReference type="Rhea" id="RHEA:16429"/>
        <dbReference type="ChEBI" id="CHEBI:15378"/>
        <dbReference type="ChEBI" id="CHEBI:29986"/>
        <dbReference type="ChEBI" id="CHEBI:30616"/>
        <dbReference type="ChEBI" id="CHEBI:43474"/>
        <dbReference type="ChEBI" id="CHEBI:83898"/>
        <dbReference type="ChEBI" id="CHEBI:83900"/>
        <dbReference type="ChEBI" id="CHEBI:456216"/>
        <dbReference type="EC" id="6.3.2.9"/>
    </reaction>
</comment>